<accession>A0A0W0Z5T7</accession>
<dbReference type="eggNOG" id="ENOG50308XF">
    <property type="taxonomic scope" value="Bacteria"/>
</dbReference>
<dbReference type="RefSeq" id="WP_018576729.1">
    <property type="nucleotide sequence ID" value="NZ_KB892390.1"/>
</dbReference>
<keyword evidence="4" id="KW-1185">Reference proteome</keyword>
<evidence type="ECO:0000313" key="4">
    <source>
        <dbReference type="Proteomes" id="UP000054600"/>
    </source>
</evidence>
<feature type="transmembrane region" description="Helical" evidence="2">
    <location>
        <begin position="933"/>
        <end position="954"/>
    </location>
</feature>
<reference evidence="3 4" key="1">
    <citation type="submission" date="2015-11" db="EMBL/GenBank/DDBJ databases">
        <title>Genomic analysis of 38 Legionella species identifies large and diverse effector repertoires.</title>
        <authorList>
            <person name="Burstein D."/>
            <person name="Amaro F."/>
            <person name="Zusman T."/>
            <person name="Lifshitz Z."/>
            <person name="Cohen O."/>
            <person name="Gilbert J.A."/>
            <person name="Pupko T."/>
            <person name="Shuman H.A."/>
            <person name="Segal G."/>
        </authorList>
    </citation>
    <scope>NUCLEOTIDE SEQUENCE [LARGE SCALE GENOMIC DNA]</scope>
    <source>
        <strain evidence="3 4">ATCC 49655</strain>
    </source>
</reference>
<gene>
    <name evidence="3" type="ORF">Lsha_0578</name>
</gene>
<name>A0A0W0Z5T7_9GAMM</name>
<feature type="coiled-coil region" evidence="1">
    <location>
        <begin position="864"/>
        <end position="891"/>
    </location>
</feature>
<keyword evidence="1" id="KW-0175">Coiled coil</keyword>
<proteinExistence type="predicted"/>
<keyword evidence="2" id="KW-1133">Transmembrane helix</keyword>
<dbReference type="PROSITE" id="PS00139">
    <property type="entry name" value="THIOL_PROTEASE_CYS"/>
    <property type="match status" value="1"/>
</dbReference>
<evidence type="ECO:0000256" key="2">
    <source>
        <dbReference type="SAM" id="Phobius"/>
    </source>
</evidence>
<comment type="caution">
    <text evidence="3">The sequence shown here is derived from an EMBL/GenBank/DDBJ whole genome shotgun (WGS) entry which is preliminary data.</text>
</comment>
<keyword evidence="2" id="KW-0812">Transmembrane</keyword>
<dbReference type="InterPro" id="IPR000169">
    <property type="entry name" value="Pept_cys_AS"/>
</dbReference>
<dbReference type="PATRIC" id="fig|1122169.6.peg.667"/>
<dbReference type="Proteomes" id="UP000054600">
    <property type="component" value="Unassembled WGS sequence"/>
</dbReference>
<protein>
    <submittedName>
        <fullName evidence="3">Ninein</fullName>
    </submittedName>
</protein>
<evidence type="ECO:0000256" key="1">
    <source>
        <dbReference type="SAM" id="Coils"/>
    </source>
</evidence>
<dbReference type="STRING" id="1122169.Lsha_0578"/>
<keyword evidence="2" id="KW-0472">Membrane</keyword>
<organism evidence="3 4">
    <name type="scientific">Legionella shakespearei DSM 23087</name>
    <dbReference type="NCBI Taxonomy" id="1122169"/>
    <lineage>
        <taxon>Bacteria</taxon>
        <taxon>Pseudomonadati</taxon>
        <taxon>Pseudomonadota</taxon>
        <taxon>Gammaproteobacteria</taxon>
        <taxon>Legionellales</taxon>
        <taxon>Legionellaceae</taxon>
        <taxon>Legionella</taxon>
    </lineage>
</organism>
<sequence length="984" mass="110955">MTPLFPKDGEAITIQQGNTGDCYLLTAIDCILNSGTEGLPLVKSLFTQTAEGVALRIKRTDIFDSSNNITPGKLDGKYTYHYDAATNEDVFFLPNKRLQEIDESDAGVRSNALAIKILERVSSYYYTGYWPNEDMNASVAAHNIPSRHKDSSTVFVGKFLGVEAQDSSDIEAIIKLKTEKPNQPVYISMAYGYKDYLGRIHGRHALRIDKIVPKQPDGYDFVLINPWNNQKKETFSIDEIKARNYRFSIYNVKKQEPKNDLISTPDNDLDVALNALSDPFVLQNPPLLHLLRQLKQPFLYTEENIQAVSALYKTTPYLIAQFNLLAEGEKSLFNECLLQAKGNKKDFIAALFRAIPRYSLIRLVYQQETELDFKHIGSVVLDLIANDKNQILKTQLNKKEFFDLMMRVTHQDKMRDASCSAAEATRLLDSGLVNYYFSSKGFLSEIYLSRSGHQRFFFTGFVFSLSSIREYWDEKTLYAKAVATLFYKSSNAQELLDAVKIMDLHWVDQQFLDTVLATTVYENPTDLLTKADSLSALNPALAKELHALIVARFNLIDTPKEEAQEQKPGQLVEESNEQQRKSLAHGIIVSYLDKIRDKVISFSTVTIPEITAESARLIAELNKLVDNEELHNARQLLSDTDIATALTNKKRDIGNAAANQIQECMLARAVITRHLRKISEIKISFYAVTDSEIDIEAQRMLDEINALVNNQELINARHLLSDKQIERAIIDQKYEIEQTANERKQTVKAAHSVIKACVAQIGRLAVSFAGSDTLDGVNKKQGVLLGELNLLQNRSYVIHAQRVLGRASQSLQDAAEAKRLSIAHAAQLAREQIQFRARRSAEEFLLKIDFTGQMNKILSMKARLQQNGQENAKYELAAEKAQELCDALLEAKRLFLISDLPEKQRLITFRDKSLTAINTVLPVLAEHRGWKEFLADLANVIIAVCSVCLVNLIAGRFRLFQPQTDSAIVVNEFADTFKAIDVGA</sequence>
<dbReference type="AlphaFoldDB" id="A0A0W0Z5T7"/>
<dbReference type="EMBL" id="LNYW01000019">
    <property type="protein sequence ID" value="KTD64147.1"/>
    <property type="molecule type" value="Genomic_DNA"/>
</dbReference>
<dbReference type="OrthoDB" id="5635787at2"/>
<evidence type="ECO:0000313" key="3">
    <source>
        <dbReference type="EMBL" id="KTD64147.1"/>
    </source>
</evidence>